<sequence length="73" mass="8808">RLRIQISDSDFRFRLQTSDFRDVSESFREFQSFRVSEFRVSEFQSFRVSEFQSFRVLEFQIVSIPSPDADIQT</sequence>
<dbReference type="AlphaFoldDB" id="A0A392TGT5"/>
<comment type="caution">
    <text evidence="1">The sequence shown here is derived from an EMBL/GenBank/DDBJ whole genome shotgun (WGS) entry which is preliminary data.</text>
</comment>
<dbReference type="EMBL" id="LXQA010579832">
    <property type="protein sequence ID" value="MCI60351.1"/>
    <property type="molecule type" value="Genomic_DNA"/>
</dbReference>
<protein>
    <submittedName>
        <fullName evidence="1">Uncharacterized protein</fullName>
    </submittedName>
</protein>
<accession>A0A392TGT5</accession>
<evidence type="ECO:0000313" key="2">
    <source>
        <dbReference type="Proteomes" id="UP000265520"/>
    </source>
</evidence>
<name>A0A392TGT5_9FABA</name>
<proteinExistence type="predicted"/>
<reference evidence="1 2" key="1">
    <citation type="journal article" date="2018" name="Front. Plant Sci.">
        <title>Red Clover (Trifolium pratense) and Zigzag Clover (T. medium) - A Picture of Genomic Similarities and Differences.</title>
        <authorList>
            <person name="Dluhosova J."/>
            <person name="Istvanek J."/>
            <person name="Nedelnik J."/>
            <person name="Repkova J."/>
        </authorList>
    </citation>
    <scope>NUCLEOTIDE SEQUENCE [LARGE SCALE GENOMIC DNA]</scope>
    <source>
        <strain evidence="2">cv. 10/8</strain>
        <tissue evidence="1">Leaf</tissue>
    </source>
</reference>
<feature type="non-terminal residue" evidence="1">
    <location>
        <position position="1"/>
    </location>
</feature>
<keyword evidence="2" id="KW-1185">Reference proteome</keyword>
<dbReference type="Proteomes" id="UP000265520">
    <property type="component" value="Unassembled WGS sequence"/>
</dbReference>
<evidence type="ECO:0000313" key="1">
    <source>
        <dbReference type="EMBL" id="MCI60351.1"/>
    </source>
</evidence>
<organism evidence="1 2">
    <name type="scientific">Trifolium medium</name>
    <dbReference type="NCBI Taxonomy" id="97028"/>
    <lineage>
        <taxon>Eukaryota</taxon>
        <taxon>Viridiplantae</taxon>
        <taxon>Streptophyta</taxon>
        <taxon>Embryophyta</taxon>
        <taxon>Tracheophyta</taxon>
        <taxon>Spermatophyta</taxon>
        <taxon>Magnoliopsida</taxon>
        <taxon>eudicotyledons</taxon>
        <taxon>Gunneridae</taxon>
        <taxon>Pentapetalae</taxon>
        <taxon>rosids</taxon>
        <taxon>fabids</taxon>
        <taxon>Fabales</taxon>
        <taxon>Fabaceae</taxon>
        <taxon>Papilionoideae</taxon>
        <taxon>50 kb inversion clade</taxon>
        <taxon>NPAAA clade</taxon>
        <taxon>Hologalegina</taxon>
        <taxon>IRL clade</taxon>
        <taxon>Trifolieae</taxon>
        <taxon>Trifolium</taxon>
    </lineage>
</organism>